<proteinExistence type="predicted"/>
<dbReference type="EMBL" id="AAGKHU010000156">
    <property type="protein sequence ID" value="EBP0013786.1"/>
    <property type="molecule type" value="Genomic_DNA"/>
</dbReference>
<protein>
    <recommendedName>
        <fullName evidence="3">Cell division protein FtsH</fullName>
    </recommendedName>
</protein>
<feature type="coiled-coil region" evidence="1">
    <location>
        <begin position="4"/>
        <end position="31"/>
    </location>
</feature>
<dbReference type="AlphaFoldDB" id="A0A5U2FBB6"/>
<dbReference type="Pfam" id="PF13997">
    <property type="entry name" value="YqjK"/>
    <property type="match status" value="1"/>
</dbReference>
<evidence type="ECO:0000313" key="2">
    <source>
        <dbReference type="EMBL" id="EBP0013786.1"/>
    </source>
</evidence>
<keyword evidence="1" id="KW-0175">Coiled coil</keyword>
<evidence type="ECO:0008006" key="3">
    <source>
        <dbReference type="Google" id="ProtNLM"/>
    </source>
</evidence>
<reference evidence="2" key="1">
    <citation type="submission" date="2018-07" db="EMBL/GenBank/DDBJ databases">
        <authorList>
            <consortium name="GenomeTrakr network: Whole genome sequencing for foodborne pathogen traceback"/>
        </authorList>
    </citation>
    <scope>NUCLEOTIDE SEQUENCE</scope>
    <source>
        <strain evidence="2">CFSAN018538</strain>
    </source>
</reference>
<dbReference type="InterPro" id="IPR025612">
    <property type="entry name" value="YqjK"/>
</dbReference>
<organism evidence="2">
    <name type="scientific">Salmonella enterica</name>
    <name type="common">Salmonella choleraesuis</name>
    <dbReference type="NCBI Taxonomy" id="28901"/>
    <lineage>
        <taxon>Bacteria</taxon>
        <taxon>Pseudomonadati</taxon>
        <taxon>Pseudomonadota</taxon>
        <taxon>Gammaproteobacteria</taxon>
        <taxon>Enterobacterales</taxon>
        <taxon>Enterobacteriaceae</taxon>
        <taxon>Salmonella</taxon>
    </lineage>
</organism>
<evidence type="ECO:0000256" key="1">
    <source>
        <dbReference type="SAM" id="Coils"/>
    </source>
</evidence>
<comment type="caution">
    <text evidence="2">The sequence shown here is derived from an EMBL/GenBank/DDBJ whole genome shotgun (WGS) entry which is preliminary data.</text>
</comment>
<accession>A0A5U2FBB6</accession>
<gene>
    <name evidence="2" type="ORF">HX37_24215</name>
</gene>
<name>A0A5U2FBB6_SALER</name>
<sequence length="97" mass="11718">MNTRERRENRKQQLLQQIAQQRQALSLLKTDWLRMTAPVDRSWQSLYQWRTFIVPGIGIATLYALKSKPRRLVIWPRRALAVWGAMKFIRQRLPLFR</sequence>